<organism evidence="1 2">
    <name type="scientific">Hermanssonia centrifuga</name>
    <dbReference type="NCBI Taxonomy" id="98765"/>
    <lineage>
        <taxon>Eukaryota</taxon>
        <taxon>Fungi</taxon>
        <taxon>Dikarya</taxon>
        <taxon>Basidiomycota</taxon>
        <taxon>Agaricomycotina</taxon>
        <taxon>Agaricomycetes</taxon>
        <taxon>Polyporales</taxon>
        <taxon>Meruliaceae</taxon>
        <taxon>Hermanssonia</taxon>
    </lineage>
</organism>
<dbReference type="AlphaFoldDB" id="A0A2R6NZW2"/>
<reference evidence="1 2" key="1">
    <citation type="submission" date="2018-02" db="EMBL/GenBank/DDBJ databases">
        <title>Genome sequence of the basidiomycete white-rot fungus Phlebia centrifuga.</title>
        <authorList>
            <person name="Granchi Z."/>
            <person name="Peng M."/>
            <person name="de Vries R.P."/>
            <person name="Hilden K."/>
            <person name="Makela M.R."/>
            <person name="Grigoriev I."/>
            <person name="Riley R."/>
        </authorList>
    </citation>
    <scope>NUCLEOTIDE SEQUENCE [LARGE SCALE GENOMIC DNA]</scope>
    <source>
        <strain evidence="1 2">FBCC195</strain>
    </source>
</reference>
<proteinExistence type="predicted"/>
<dbReference type="Proteomes" id="UP000186601">
    <property type="component" value="Unassembled WGS sequence"/>
</dbReference>
<gene>
    <name evidence="1" type="ORF">PHLCEN_2v6265</name>
</gene>
<accession>A0A2R6NZW2</accession>
<keyword evidence="2" id="KW-1185">Reference proteome</keyword>
<protein>
    <submittedName>
        <fullName evidence="1">Uncharacterized protein</fullName>
    </submittedName>
</protein>
<name>A0A2R6NZW2_9APHY</name>
<evidence type="ECO:0000313" key="2">
    <source>
        <dbReference type="Proteomes" id="UP000186601"/>
    </source>
</evidence>
<dbReference type="OrthoDB" id="27214at2759"/>
<evidence type="ECO:0000313" key="1">
    <source>
        <dbReference type="EMBL" id="PSR81756.1"/>
    </source>
</evidence>
<comment type="caution">
    <text evidence="1">The sequence shown here is derived from an EMBL/GenBank/DDBJ whole genome shotgun (WGS) entry which is preliminary data.</text>
</comment>
<sequence>MAGNQVLEWTDLDDEIKTAGVDSVSPHLPIFPRIRLYTVIYINRIHWPLPICKLISSVTEILNFTTPHERLVNSNMRHNWRTAWSFFNENIPIAYKSELPQFRFAYTKDTYNNPQNLWTFA</sequence>
<dbReference type="STRING" id="98765.A0A2R6NZW2"/>
<dbReference type="EMBL" id="MLYV02000608">
    <property type="protein sequence ID" value="PSR81756.1"/>
    <property type="molecule type" value="Genomic_DNA"/>
</dbReference>